<name>A0AAD7MFL5_9AGAR</name>
<keyword evidence="3" id="KW-1185">Reference proteome</keyword>
<evidence type="ECO:0000313" key="3">
    <source>
        <dbReference type="Proteomes" id="UP001215598"/>
    </source>
</evidence>
<dbReference type="Proteomes" id="UP001215598">
    <property type="component" value="Unassembled WGS sequence"/>
</dbReference>
<feature type="region of interest" description="Disordered" evidence="1">
    <location>
        <begin position="341"/>
        <end position="396"/>
    </location>
</feature>
<reference evidence="2" key="1">
    <citation type="submission" date="2023-03" db="EMBL/GenBank/DDBJ databases">
        <title>Massive genome expansion in bonnet fungi (Mycena s.s.) driven by repeated elements and novel gene families across ecological guilds.</title>
        <authorList>
            <consortium name="Lawrence Berkeley National Laboratory"/>
            <person name="Harder C.B."/>
            <person name="Miyauchi S."/>
            <person name="Viragh M."/>
            <person name="Kuo A."/>
            <person name="Thoen E."/>
            <person name="Andreopoulos B."/>
            <person name="Lu D."/>
            <person name="Skrede I."/>
            <person name="Drula E."/>
            <person name="Henrissat B."/>
            <person name="Morin E."/>
            <person name="Kohler A."/>
            <person name="Barry K."/>
            <person name="LaButti K."/>
            <person name="Morin E."/>
            <person name="Salamov A."/>
            <person name="Lipzen A."/>
            <person name="Mereny Z."/>
            <person name="Hegedus B."/>
            <person name="Baldrian P."/>
            <person name="Stursova M."/>
            <person name="Weitz H."/>
            <person name="Taylor A."/>
            <person name="Grigoriev I.V."/>
            <person name="Nagy L.G."/>
            <person name="Martin F."/>
            <person name="Kauserud H."/>
        </authorList>
    </citation>
    <scope>NUCLEOTIDE SEQUENCE</scope>
    <source>
        <strain evidence="2">CBHHK182m</strain>
    </source>
</reference>
<dbReference type="EMBL" id="JARKIB010000314">
    <property type="protein sequence ID" value="KAJ7715134.1"/>
    <property type="molecule type" value="Genomic_DNA"/>
</dbReference>
<feature type="compositionally biased region" description="Basic residues" evidence="1">
    <location>
        <begin position="384"/>
        <end position="396"/>
    </location>
</feature>
<organism evidence="2 3">
    <name type="scientific">Mycena metata</name>
    <dbReference type="NCBI Taxonomy" id="1033252"/>
    <lineage>
        <taxon>Eukaryota</taxon>
        <taxon>Fungi</taxon>
        <taxon>Dikarya</taxon>
        <taxon>Basidiomycota</taxon>
        <taxon>Agaricomycotina</taxon>
        <taxon>Agaricomycetes</taxon>
        <taxon>Agaricomycetidae</taxon>
        <taxon>Agaricales</taxon>
        <taxon>Marasmiineae</taxon>
        <taxon>Mycenaceae</taxon>
        <taxon>Mycena</taxon>
    </lineage>
</organism>
<evidence type="ECO:0000313" key="2">
    <source>
        <dbReference type="EMBL" id="KAJ7715134.1"/>
    </source>
</evidence>
<dbReference type="AlphaFoldDB" id="A0AAD7MFL5"/>
<feature type="compositionally biased region" description="Polar residues" evidence="1">
    <location>
        <begin position="357"/>
        <end position="377"/>
    </location>
</feature>
<accession>A0AAD7MFL5</accession>
<sequence>MTDSKRRVLSLVLLSRSNDVINRQANLREWQRLSASVDAAGHSMLPVFLALSKFHPSERKFAKLRLNDIEENENGLTSSNWGPSSVSHALAVIRQSFDSMMSLVKALALLTAQTGKSFSKIQRATRSEVDAAFQTINASVRADCGAPRGLVLPSVEAERLGGSSSEDKFLQWMASQVANAYNSIEKVWHRSASTKGKENADRSYNEQSGVVKDYAETVGGLLSISSLKSIVFGVQIVDECVKLLDDLKTLEKALKIRITLVSEMQDALSSAPETVISEALLDHTKKHIKELLEIKEGLSYKTLQKSKIDFSETQKDYVDISSSVVDSQLLVLISERAEAQPAASRDAPLERRAAQSDMHSASVVESSVGSRKSTSSFGRWIHAQSRKVSHGLKRGP</sequence>
<protein>
    <submittedName>
        <fullName evidence="2">Uncharacterized protein</fullName>
    </submittedName>
</protein>
<evidence type="ECO:0000256" key="1">
    <source>
        <dbReference type="SAM" id="MobiDB-lite"/>
    </source>
</evidence>
<proteinExistence type="predicted"/>
<comment type="caution">
    <text evidence="2">The sequence shown here is derived from an EMBL/GenBank/DDBJ whole genome shotgun (WGS) entry which is preliminary data.</text>
</comment>
<gene>
    <name evidence="2" type="ORF">B0H16DRAFT_1477652</name>
</gene>